<organism evidence="3 4">
    <name type="scientific">Candidatus Nitrospira nitrificans</name>
    <dbReference type="NCBI Taxonomy" id="1742973"/>
    <lineage>
        <taxon>Bacteria</taxon>
        <taxon>Pseudomonadati</taxon>
        <taxon>Nitrospirota</taxon>
        <taxon>Nitrospiria</taxon>
        <taxon>Nitrospirales</taxon>
        <taxon>Nitrospiraceae</taxon>
        <taxon>Nitrospira</taxon>
    </lineage>
</organism>
<name>A0A0S4LA57_9BACT</name>
<proteinExistence type="predicted"/>
<evidence type="ECO:0000256" key="1">
    <source>
        <dbReference type="SAM" id="MobiDB-lite"/>
    </source>
</evidence>
<accession>A0A0S4LA57</accession>
<dbReference type="OrthoDB" id="3173306at2"/>
<feature type="domain" description="Replication-associated protein ORF2/G2P" evidence="2">
    <location>
        <begin position="118"/>
        <end position="182"/>
    </location>
</feature>
<gene>
    <name evidence="3" type="ORF">COMA2_110080</name>
</gene>
<reference evidence="4" key="1">
    <citation type="submission" date="2015-10" db="EMBL/GenBank/DDBJ databases">
        <authorList>
            <person name="Luecker S."/>
            <person name="Luecker S."/>
        </authorList>
    </citation>
    <scope>NUCLEOTIDE SEQUENCE [LARGE SCALE GENOMIC DNA]</scope>
</reference>
<dbReference type="EMBL" id="CZPZ01000003">
    <property type="protein sequence ID" value="CUS32763.1"/>
    <property type="molecule type" value="Genomic_DNA"/>
</dbReference>
<evidence type="ECO:0000313" key="4">
    <source>
        <dbReference type="Proteomes" id="UP000198736"/>
    </source>
</evidence>
<dbReference type="InterPro" id="IPR056906">
    <property type="entry name" value="ORF2/G2P_dom"/>
</dbReference>
<dbReference type="Proteomes" id="UP000198736">
    <property type="component" value="Unassembled WGS sequence"/>
</dbReference>
<dbReference type="STRING" id="1742973.COMA2_110080"/>
<dbReference type="AlphaFoldDB" id="A0A0S4LA57"/>
<dbReference type="Pfam" id="PF23343">
    <property type="entry name" value="REP_ORF2-G2P"/>
    <property type="match status" value="1"/>
</dbReference>
<evidence type="ECO:0000259" key="2">
    <source>
        <dbReference type="Pfam" id="PF23343"/>
    </source>
</evidence>
<sequence length="201" mass="22440">MRGQRNVEPRATVDAPAGDCQRRTAAGPPAAPKLVRKTFLVDHTESNLAPSATPGAVWSVKIHDFGKQWVEAWGKVDPCPGKRGFKGESAYKEQNEKRAQARAKGEIRRKCLSIGADHLVTLTHRDNVEDRERVLTDLERLHRMLSRAGYPMPYVAVLECQQCGAIHPHLAVRGFQDIRLLRRCWYKIVGKIQGQVNGATA</sequence>
<feature type="region of interest" description="Disordered" evidence="1">
    <location>
        <begin position="1"/>
        <end position="31"/>
    </location>
</feature>
<dbReference type="RefSeq" id="WP_090894610.1">
    <property type="nucleotide sequence ID" value="NZ_CZPZ01000003.1"/>
</dbReference>
<keyword evidence="4" id="KW-1185">Reference proteome</keyword>
<protein>
    <recommendedName>
        <fullName evidence="2">Replication-associated protein ORF2/G2P domain-containing protein</fullName>
    </recommendedName>
</protein>
<evidence type="ECO:0000313" key="3">
    <source>
        <dbReference type="EMBL" id="CUS32763.1"/>
    </source>
</evidence>